<evidence type="ECO:0000313" key="4">
    <source>
        <dbReference type="Proteomes" id="UP000041254"/>
    </source>
</evidence>
<dbReference type="AlphaFoldDB" id="A0A0G4G553"/>
<gene>
    <name evidence="3" type="ORF">Vbra_17048</name>
</gene>
<keyword evidence="1" id="KW-0175">Coiled coil</keyword>
<feature type="region of interest" description="Disordered" evidence="2">
    <location>
        <begin position="1"/>
        <end position="22"/>
    </location>
</feature>
<feature type="coiled-coil region" evidence="1">
    <location>
        <begin position="62"/>
        <end position="117"/>
    </location>
</feature>
<name>A0A0G4G553_VITBC</name>
<evidence type="ECO:0000256" key="1">
    <source>
        <dbReference type="SAM" id="Coils"/>
    </source>
</evidence>
<dbReference type="EMBL" id="CDMY01000568">
    <property type="protein sequence ID" value="CEM23452.1"/>
    <property type="molecule type" value="Genomic_DNA"/>
</dbReference>
<dbReference type="InParanoid" id="A0A0G4G553"/>
<protein>
    <submittedName>
        <fullName evidence="3">Uncharacterized protein</fullName>
    </submittedName>
</protein>
<reference evidence="3 4" key="1">
    <citation type="submission" date="2014-11" db="EMBL/GenBank/DDBJ databases">
        <authorList>
            <person name="Zhu J."/>
            <person name="Qi W."/>
            <person name="Song R."/>
        </authorList>
    </citation>
    <scope>NUCLEOTIDE SEQUENCE [LARGE SCALE GENOMIC DNA]</scope>
</reference>
<dbReference type="Proteomes" id="UP000041254">
    <property type="component" value="Unassembled WGS sequence"/>
</dbReference>
<evidence type="ECO:0000313" key="3">
    <source>
        <dbReference type="EMBL" id="CEM23452.1"/>
    </source>
</evidence>
<dbReference type="PhylomeDB" id="A0A0G4G553"/>
<evidence type="ECO:0000256" key="2">
    <source>
        <dbReference type="SAM" id="MobiDB-lite"/>
    </source>
</evidence>
<proteinExistence type="predicted"/>
<organism evidence="3 4">
    <name type="scientific">Vitrella brassicaformis (strain CCMP3155)</name>
    <dbReference type="NCBI Taxonomy" id="1169540"/>
    <lineage>
        <taxon>Eukaryota</taxon>
        <taxon>Sar</taxon>
        <taxon>Alveolata</taxon>
        <taxon>Colpodellida</taxon>
        <taxon>Vitrellaceae</taxon>
        <taxon>Vitrella</taxon>
    </lineage>
</organism>
<keyword evidence="4" id="KW-1185">Reference proteome</keyword>
<sequence>MNRTSSYASCRGGPDGSGLGTDLCRASRDSSSLCLSLPRRLTGALSDTISGEKLWDVINDQRRSMDREREQHNKRIEELQNQRDEYKKDRDAFRTERDEWKTRCEAAEAKLRTREQESAHSLAARTILDDGGLYHGSIRRVGGTEVPHGTGLLR</sequence>
<accession>A0A0G4G553</accession>
<dbReference type="VEuPathDB" id="CryptoDB:Vbra_17048"/>